<evidence type="ECO:0000256" key="2">
    <source>
        <dbReference type="ARBA" id="ARBA00022478"/>
    </source>
</evidence>
<dbReference type="GO" id="GO:0003677">
    <property type="term" value="F:DNA binding"/>
    <property type="evidence" value="ECO:0007669"/>
    <property type="project" value="UniProtKB-KW"/>
</dbReference>
<dbReference type="AlphaFoldDB" id="A0A2G9YBR4"/>
<keyword evidence="11" id="KW-0238">DNA-binding</keyword>
<evidence type="ECO:0000256" key="4">
    <source>
        <dbReference type="ARBA" id="ARBA00022679"/>
    </source>
</evidence>
<dbReference type="PANTHER" id="PTHR30313:SF2">
    <property type="entry name" value="DNA PRIMASE"/>
    <property type="match status" value="1"/>
</dbReference>
<dbReference type="InterPro" id="IPR002694">
    <property type="entry name" value="Znf_CHC2"/>
</dbReference>
<keyword evidence="12" id="KW-0804">Transcription</keyword>
<dbReference type="Pfam" id="PF01807">
    <property type="entry name" value="Zn_ribbon_DnaG"/>
    <property type="match status" value="1"/>
</dbReference>
<proteinExistence type="predicted"/>
<evidence type="ECO:0000259" key="13">
    <source>
        <dbReference type="SMART" id="SM00400"/>
    </source>
</evidence>
<keyword evidence="9" id="KW-0862">Zinc</keyword>
<evidence type="ECO:0000256" key="9">
    <source>
        <dbReference type="ARBA" id="ARBA00022833"/>
    </source>
</evidence>
<dbReference type="GO" id="GO:0008270">
    <property type="term" value="F:zinc ion binding"/>
    <property type="evidence" value="ECO:0007669"/>
    <property type="project" value="UniProtKB-KW"/>
</dbReference>
<keyword evidence="6" id="KW-0235">DNA replication</keyword>
<evidence type="ECO:0000256" key="8">
    <source>
        <dbReference type="ARBA" id="ARBA00022771"/>
    </source>
</evidence>
<sequence length="124" mass="14193">MGYQINREILDRIREARDIIEIISGYLTLKKTGRYYKALCPFHSEKTPSFIVTPEKGIFHCFGCGTGGDVISFLMRMESLTFSEAVASLAKKTGIQLEFSREDHPETQFRARLLQLNYQAASFF</sequence>
<feature type="domain" description="Zinc finger CHC2-type" evidence="13">
    <location>
        <begin position="36"/>
        <end position="90"/>
    </location>
</feature>
<evidence type="ECO:0000256" key="7">
    <source>
        <dbReference type="ARBA" id="ARBA00022723"/>
    </source>
</evidence>
<dbReference type="Gene3D" id="3.90.580.10">
    <property type="entry name" value="Zinc finger, CHC2-type domain"/>
    <property type="match status" value="1"/>
</dbReference>
<protein>
    <submittedName>
        <fullName evidence="14">DNA primase</fullName>
    </submittedName>
</protein>
<dbReference type="GO" id="GO:0006269">
    <property type="term" value="P:DNA replication, synthesis of primer"/>
    <property type="evidence" value="ECO:0007669"/>
    <property type="project" value="UniProtKB-KW"/>
</dbReference>
<keyword evidence="7" id="KW-0479">Metal-binding</keyword>
<keyword evidence="4" id="KW-0808">Transferase</keyword>
<evidence type="ECO:0000313" key="14">
    <source>
        <dbReference type="EMBL" id="PIP16667.1"/>
    </source>
</evidence>
<dbReference type="InterPro" id="IPR036977">
    <property type="entry name" value="DNA_primase_Znf_CHC2"/>
</dbReference>
<dbReference type="GO" id="GO:1990077">
    <property type="term" value="C:primosome complex"/>
    <property type="evidence" value="ECO:0007669"/>
    <property type="project" value="UniProtKB-KW"/>
</dbReference>
<evidence type="ECO:0000313" key="15">
    <source>
        <dbReference type="Proteomes" id="UP000230392"/>
    </source>
</evidence>
<name>A0A2G9YBR4_9BACT</name>
<evidence type="ECO:0000256" key="5">
    <source>
        <dbReference type="ARBA" id="ARBA00022695"/>
    </source>
</evidence>
<keyword evidence="2" id="KW-0240">DNA-directed RNA polymerase</keyword>
<dbReference type="EMBL" id="PCRF01000039">
    <property type="protein sequence ID" value="PIP16667.1"/>
    <property type="molecule type" value="Genomic_DNA"/>
</dbReference>
<feature type="non-terminal residue" evidence="14">
    <location>
        <position position="124"/>
    </location>
</feature>
<gene>
    <name evidence="14" type="ORF">COX46_00865</name>
</gene>
<dbReference type="SUPFAM" id="SSF57783">
    <property type="entry name" value="Zinc beta-ribbon"/>
    <property type="match status" value="1"/>
</dbReference>
<dbReference type="Proteomes" id="UP000230392">
    <property type="component" value="Unassembled WGS sequence"/>
</dbReference>
<dbReference type="GO" id="GO:0000428">
    <property type="term" value="C:DNA-directed RNA polymerase complex"/>
    <property type="evidence" value="ECO:0007669"/>
    <property type="project" value="UniProtKB-KW"/>
</dbReference>
<comment type="cofactor">
    <cofactor evidence="1">
        <name>Zn(2+)</name>
        <dbReference type="ChEBI" id="CHEBI:29105"/>
    </cofactor>
</comment>
<dbReference type="GO" id="GO:0005737">
    <property type="term" value="C:cytoplasm"/>
    <property type="evidence" value="ECO:0007669"/>
    <property type="project" value="TreeGrafter"/>
</dbReference>
<keyword evidence="5" id="KW-0548">Nucleotidyltransferase</keyword>
<keyword evidence="10" id="KW-0460">Magnesium</keyword>
<evidence type="ECO:0000256" key="11">
    <source>
        <dbReference type="ARBA" id="ARBA00023125"/>
    </source>
</evidence>
<accession>A0A2G9YBR4</accession>
<dbReference type="FunFam" id="3.90.580.10:FF:000001">
    <property type="entry name" value="DNA primase"/>
    <property type="match status" value="1"/>
</dbReference>
<evidence type="ECO:0000256" key="1">
    <source>
        <dbReference type="ARBA" id="ARBA00001947"/>
    </source>
</evidence>
<keyword evidence="8" id="KW-0863">Zinc-finger</keyword>
<keyword evidence="3" id="KW-0639">Primosome</keyword>
<organism evidence="14 15">
    <name type="scientific">bacterium (Candidatus Ratteibacteria) CG23_combo_of_CG06-09_8_20_14_all_48_7</name>
    <dbReference type="NCBI Taxonomy" id="2014292"/>
    <lineage>
        <taxon>Bacteria</taxon>
        <taxon>Candidatus Ratteibacteria</taxon>
    </lineage>
</organism>
<dbReference type="PANTHER" id="PTHR30313">
    <property type="entry name" value="DNA PRIMASE"/>
    <property type="match status" value="1"/>
</dbReference>
<dbReference type="InterPro" id="IPR050219">
    <property type="entry name" value="DnaG_primase"/>
</dbReference>
<comment type="caution">
    <text evidence="14">The sequence shown here is derived from an EMBL/GenBank/DDBJ whole genome shotgun (WGS) entry which is preliminary data.</text>
</comment>
<evidence type="ECO:0000256" key="10">
    <source>
        <dbReference type="ARBA" id="ARBA00022842"/>
    </source>
</evidence>
<reference evidence="14 15" key="1">
    <citation type="submission" date="2017-09" db="EMBL/GenBank/DDBJ databases">
        <title>Depth-based differentiation of microbial function through sediment-hosted aquifers and enrichment of novel symbionts in the deep terrestrial subsurface.</title>
        <authorList>
            <person name="Probst A.J."/>
            <person name="Ladd B."/>
            <person name="Jarett J.K."/>
            <person name="Geller-Mcgrath D.E."/>
            <person name="Sieber C.M."/>
            <person name="Emerson J.B."/>
            <person name="Anantharaman K."/>
            <person name="Thomas B.C."/>
            <person name="Malmstrom R."/>
            <person name="Stieglmeier M."/>
            <person name="Klingl A."/>
            <person name="Woyke T."/>
            <person name="Ryan C.M."/>
            <person name="Banfield J.F."/>
        </authorList>
    </citation>
    <scope>NUCLEOTIDE SEQUENCE [LARGE SCALE GENOMIC DNA]</scope>
    <source>
        <strain evidence="14">CG23_combo_of_CG06-09_8_20_14_all_48_7</strain>
    </source>
</reference>
<evidence type="ECO:0000256" key="3">
    <source>
        <dbReference type="ARBA" id="ARBA00022515"/>
    </source>
</evidence>
<evidence type="ECO:0000256" key="6">
    <source>
        <dbReference type="ARBA" id="ARBA00022705"/>
    </source>
</evidence>
<evidence type="ECO:0000256" key="12">
    <source>
        <dbReference type="ARBA" id="ARBA00023163"/>
    </source>
</evidence>
<dbReference type="GO" id="GO:0003899">
    <property type="term" value="F:DNA-directed RNA polymerase activity"/>
    <property type="evidence" value="ECO:0007669"/>
    <property type="project" value="InterPro"/>
</dbReference>
<dbReference type="SMART" id="SM00400">
    <property type="entry name" value="ZnF_CHCC"/>
    <property type="match status" value="1"/>
</dbReference>